<proteinExistence type="predicted"/>
<feature type="region of interest" description="Disordered" evidence="1">
    <location>
        <begin position="83"/>
        <end position="127"/>
    </location>
</feature>
<dbReference type="STRING" id="79200.A0A164WJ86"/>
<organism evidence="2">
    <name type="scientific">Daucus carota subsp. sativus</name>
    <name type="common">Carrot</name>
    <dbReference type="NCBI Taxonomy" id="79200"/>
    <lineage>
        <taxon>Eukaryota</taxon>
        <taxon>Viridiplantae</taxon>
        <taxon>Streptophyta</taxon>
        <taxon>Embryophyta</taxon>
        <taxon>Tracheophyta</taxon>
        <taxon>Spermatophyta</taxon>
        <taxon>Magnoliopsida</taxon>
        <taxon>eudicotyledons</taxon>
        <taxon>Gunneridae</taxon>
        <taxon>Pentapetalae</taxon>
        <taxon>asterids</taxon>
        <taxon>campanulids</taxon>
        <taxon>Apiales</taxon>
        <taxon>Apiaceae</taxon>
        <taxon>Apioideae</taxon>
        <taxon>Scandiceae</taxon>
        <taxon>Daucinae</taxon>
        <taxon>Daucus</taxon>
        <taxon>Daucus sect. Daucus</taxon>
    </lineage>
</organism>
<dbReference type="EMBL" id="LNRQ01000006">
    <property type="protein sequence ID" value="KZM91844.1"/>
    <property type="molecule type" value="Genomic_DNA"/>
</dbReference>
<comment type="caution">
    <text evidence="2">The sequence shown here is derived from an EMBL/GenBank/DDBJ whole genome shotgun (WGS) entry which is preliminary data.</text>
</comment>
<dbReference type="AlphaFoldDB" id="A0A164WJ86"/>
<accession>A0A164WJ86</accession>
<gene>
    <name evidence="2" type="ORF">DCAR_020791</name>
</gene>
<name>A0A164WJ86_DAUCS</name>
<evidence type="ECO:0000313" key="2">
    <source>
        <dbReference type="EMBL" id="KZM91844.1"/>
    </source>
</evidence>
<evidence type="ECO:0000256" key="1">
    <source>
        <dbReference type="SAM" id="MobiDB-lite"/>
    </source>
</evidence>
<protein>
    <submittedName>
        <fullName evidence="2">Uncharacterized protein</fullName>
    </submittedName>
</protein>
<feature type="compositionally biased region" description="Basic and acidic residues" evidence="1">
    <location>
        <begin position="83"/>
        <end position="115"/>
    </location>
</feature>
<reference evidence="2" key="1">
    <citation type="journal article" date="2016" name="Nat. Genet.">
        <title>A high-quality carrot genome assembly provides new insights into carotenoid accumulation and asterid genome evolution.</title>
        <authorList>
            <person name="Iorizzo M."/>
            <person name="Ellison S."/>
            <person name="Senalik D."/>
            <person name="Zeng P."/>
            <person name="Satapoomin P."/>
            <person name="Huang J."/>
            <person name="Bowman M."/>
            <person name="Iovene M."/>
            <person name="Sanseverino W."/>
            <person name="Cavagnaro P."/>
            <person name="Yildiz M."/>
            <person name="Macko-Podgorni A."/>
            <person name="Moranska E."/>
            <person name="Grzebelus E."/>
            <person name="Grzebelus D."/>
            <person name="Ashrafi H."/>
            <person name="Zheng Z."/>
            <person name="Cheng S."/>
            <person name="Spooner D."/>
            <person name="Van Deynze A."/>
            <person name="Simon P."/>
        </authorList>
    </citation>
    <scope>NUCLEOTIDE SEQUENCE [LARGE SCALE GENOMIC DNA]</scope>
    <source>
        <tissue evidence="2">Leaf</tissue>
    </source>
</reference>
<sequence>MASRKDERAEKEERAQAAAELAAKELRDVNQDRERGIKVVEHKEEVSGGPGVIGSILKSVQGTLGQAKEVVVGKAHDTAEVSRENTDYAYDKGREGGDVAAQKAEEAKEKAKMAKDTTTGKAEGRGG</sequence>
<dbReference type="Gramene" id="KZM91844">
    <property type="protein sequence ID" value="KZM91844"/>
    <property type="gene ID" value="DCAR_020791"/>
</dbReference>